<dbReference type="InterPro" id="IPR001723">
    <property type="entry name" value="Nuclear_hrmn_rcpt"/>
</dbReference>
<dbReference type="SUPFAM" id="SSF48508">
    <property type="entry name" value="Nuclear receptor ligand-binding domain"/>
    <property type="match status" value="1"/>
</dbReference>
<keyword evidence="4 9" id="KW-0805">Transcription regulation</keyword>
<dbReference type="Proteomes" id="UP001174136">
    <property type="component" value="Unassembled WGS sequence"/>
</dbReference>
<dbReference type="PRINTS" id="PR01282">
    <property type="entry name" value="COUPTNFACTOR"/>
</dbReference>
<keyword evidence="7 9" id="KW-0675">Receptor</keyword>
<dbReference type="Pfam" id="PF00105">
    <property type="entry name" value="zf-C4"/>
    <property type="match status" value="1"/>
</dbReference>
<keyword evidence="13" id="KW-1185">Reference proteome</keyword>
<evidence type="ECO:0000313" key="13">
    <source>
        <dbReference type="Proteomes" id="UP001174136"/>
    </source>
</evidence>
<evidence type="ECO:0000256" key="8">
    <source>
        <dbReference type="ARBA" id="ARBA00023242"/>
    </source>
</evidence>
<evidence type="ECO:0000256" key="5">
    <source>
        <dbReference type="ARBA" id="ARBA00023125"/>
    </source>
</evidence>
<keyword evidence="8 9" id="KW-0539">Nucleus</keyword>
<dbReference type="GO" id="GO:0005634">
    <property type="term" value="C:nucleus"/>
    <property type="evidence" value="ECO:0007669"/>
    <property type="project" value="UniProtKB-SubCell"/>
</dbReference>
<evidence type="ECO:0000256" key="9">
    <source>
        <dbReference type="RuleBase" id="RU004334"/>
    </source>
</evidence>
<proteinExistence type="inferred from homology"/>
<dbReference type="Gene3D" id="1.10.565.10">
    <property type="entry name" value="Retinoid X Receptor"/>
    <property type="match status" value="1"/>
</dbReference>
<dbReference type="AlphaFoldDB" id="A0AA47MHR4"/>
<protein>
    <submittedName>
        <fullName evidence="12">Nuclear receptor subfamily 2 group E member 1</fullName>
    </submittedName>
</protein>
<sequence>MPQLWPPWPGPCCCCGSQAARIRIPMLLFLTGHWWLNEQVAKRRILDIPCKVCGDRSSGKHYGVYACDGCSGFFKRSIRRNRTYVCKSGSQGGCPVDKTHRNQCPGVPLEKVSGTVQHERGPPDVHHTQTGPPFFTTVTQLEPHNLEMSTVASTPERQAIVGLAQPTPKYPHEVSGTPLYLYEVATESVCESAARLLFMSIKWAKSVPAFSTLPLPDQLILLEDAWRELFVLGIAQWAIPVDSNTLLAVSGMNPDNTESQRLNKIIAEIQALQEVVTRFRQMRLDATEFACLKCIVTFKAVPINGSTELRSFHNASAIAALQDEAQLTLNSYIHTRYPTQPCRFGKLLLLLPALRSVSSSTIEEVFFKKTIGNVPITRLLSDMYKSSDI</sequence>
<dbReference type="SUPFAM" id="SSF57716">
    <property type="entry name" value="Glucocorticoid receptor-like (DNA-binding domain)"/>
    <property type="match status" value="1"/>
</dbReference>
<keyword evidence="1 9" id="KW-0479">Metal-binding</keyword>
<dbReference type="InterPro" id="IPR050274">
    <property type="entry name" value="Nuclear_hormone_rcpt_NR2"/>
</dbReference>
<dbReference type="PROSITE" id="PS00031">
    <property type="entry name" value="NUCLEAR_REC_DBD_1"/>
    <property type="match status" value="1"/>
</dbReference>
<evidence type="ECO:0000259" key="10">
    <source>
        <dbReference type="PROSITE" id="PS51030"/>
    </source>
</evidence>
<dbReference type="InterPro" id="IPR000536">
    <property type="entry name" value="Nucl_hrmn_rcpt_lig-bd"/>
</dbReference>
<comment type="similarity">
    <text evidence="9">Belongs to the nuclear hormone receptor family.</text>
</comment>
<dbReference type="InterPro" id="IPR001628">
    <property type="entry name" value="Znf_hrmn_rcpt"/>
</dbReference>
<comment type="subcellular location">
    <subcellularLocation>
        <location evidence="9">Nucleus</location>
    </subcellularLocation>
</comment>
<dbReference type="FunFam" id="1.10.565.10:FF:000019">
    <property type="entry name" value="Nuclear receptor subfamily 2 group E member 1"/>
    <property type="match status" value="1"/>
</dbReference>
<comment type="caution">
    <text evidence="12">The sequence shown here is derived from an EMBL/GenBank/DDBJ whole genome shotgun (WGS) entry which is preliminary data.</text>
</comment>
<dbReference type="CDD" id="cd06950">
    <property type="entry name" value="NR_LBD_Tlx_PNR_like"/>
    <property type="match status" value="1"/>
</dbReference>
<evidence type="ECO:0000256" key="6">
    <source>
        <dbReference type="ARBA" id="ARBA00023163"/>
    </source>
</evidence>
<dbReference type="SMART" id="SM00399">
    <property type="entry name" value="ZnF_C4"/>
    <property type="match status" value="1"/>
</dbReference>
<keyword evidence="2 9" id="KW-0863">Zinc-finger</keyword>
<keyword evidence="5 9" id="KW-0238">DNA-binding</keyword>
<dbReference type="PANTHER" id="PTHR24083">
    <property type="entry name" value="NUCLEAR HORMONE RECEPTOR"/>
    <property type="match status" value="1"/>
</dbReference>
<dbReference type="SMART" id="SM00430">
    <property type="entry name" value="HOLI"/>
    <property type="match status" value="1"/>
</dbReference>
<dbReference type="InterPro" id="IPR035500">
    <property type="entry name" value="NHR-like_dom_sf"/>
</dbReference>
<dbReference type="PRINTS" id="PR00047">
    <property type="entry name" value="STROIDFINGER"/>
</dbReference>
<feature type="domain" description="Nuclear receptor" evidence="10">
    <location>
        <begin position="47"/>
        <end position="111"/>
    </location>
</feature>
<dbReference type="GO" id="GO:0003700">
    <property type="term" value="F:DNA-binding transcription factor activity"/>
    <property type="evidence" value="ECO:0007669"/>
    <property type="project" value="InterPro"/>
</dbReference>
<dbReference type="EMBL" id="JAOPHQ010004218">
    <property type="protein sequence ID" value="KAK0140334.1"/>
    <property type="molecule type" value="Genomic_DNA"/>
</dbReference>
<evidence type="ECO:0000313" key="12">
    <source>
        <dbReference type="EMBL" id="KAK0140334.1"/>
    </source>
</evidence>
<keyword evidence="6 9" id="KW-0804">Transcription</keyword>
<dbReference type="InterPro" id="IPR013088">
    <property type="entry name" value="Znf_NHR/GATA"/>
</dbReference>
<accession>A0AA47MHR4</accession>
<evidence type="ECO:0000256" key="7">
    <source>
        <dbReference type="ARBA" id="ARBA00023170"/>
    </source>
</evidence>
<dbReference type="GO" id="GO:0008270">
    <property type="term" value="F:zinc ion binding"/>
    <property type="evidence" value="ECO:0007669"/>
    <property type="project" value="UniProtKB-KW"/>
</dbReference>
<evidence type="ECO:0000256" key="4">
    <source>
        <dbReference type="ARBA" id="ARBA00023015"/>
    </source>
</evidence>
<dbReference type="PROSITE" id="PS51030">
    <property type="entry name" value="NUCLEAR_REC_DBD_2"/>
    <property type="match status" value="1"/>
</dbReference>
<dbReference type="PRINTS" id="PR00398">
    <property type="entry name" value="STRDHORMONER"/>
</dbReference>
<organism evidence="12 13">
    <name type="scientific">Merluccius polli</name>
    <name type="common">Benguela hake</name>
    <name type="synonym">Merluccius cadenati</name>
    <dbReference type="NCBI Taxonomy" id="89951"/>
    <lineage>
        <taxon>Eukaryota</taxon>
        <taxon>Metazoa</taxon>
        <taxon>Chordata</taxon>
        <taxon>Craniata</taxon>
        <taxon>Vertebrata</taxon>
        <taxon>Euteleostomi</taxon>
        <taxon>Actinopterygii</taxon>
        <taxon>Neopterygii</taxon>
        <taxon>Teleostei</taxon>
        <taxon>Neoteleostei</taxon>
        <taxon>Acanthomorphata</taxon>
        <taxon>Zeiogadaria</taxon>
        <taxon>Gadariae</taxon>
        <taxon>Gadiformes</taxon>
        <taxon>Gadoidei</taxon>
        <taxon>Merlucciidae</taxon>
        <taxon>Merluccius</taxon>
    </lineage>
</organism>
<reference evidence="12" key="1">
    <citation type="journal article" date="2023" name="Front. Mar. Sci.">
        <title>A new Merluccius polli reference genome to investigate the effects of global change in West African waters.</title>
        <authorList>
            <person name="Mateo J.L."/>
            <person name="Blanco-Fernandez C."/>
            <person name="Garcia-Vazquez E."/>
            <person name="Machado-Schiaffino G."/>
        </authorList>
    </citation>
    <scope>NUCLEOTIDE SEQUENCE</scope>
    <source>
        <strain evidence="12">C29</strain>
        <tissue evidence="12">Fin</tissue>
    </source>
</reference>
<dbReference type="Pfam" id="PF00104">
    <property type="entry name" value="Hormone_recep"/>
    <property type="match status" value="1"/>
</dbReference>
<evidence type="ECO:0000259" key="11">
    <source>
        <dbReference type="PROSITE" id="PS51843"/>
    </source>
</evidence>
<evidence type="ECO:0000256" key="3">
    <source>
        <dbReference type="ARBA" id="ARBA00022833"/>
    </source>
</evidence>
<feature type="domain" description="NR LBD" evidence="11">
    <location>
        <begin position="145"/>
        <end position="387"/>
    </location>
</feature>
<gene>
    <name evidence="12" type="primary">nr2e1_0</name>
    <name evidence="12" type="ORF">N1851_022711</name>
</gene>
<dbReference type="PROSITE" id="PS51843">
    <property type="entry name" value="NR_LBD"/>
    <property type="match status" value="1"/>
</dbReference>
<name>A0AA47MHR4_MERPO</name>
<keyword evidence="3 9" id="KW-0862">Zinc</keyword>
<dbReference type="Gene3D" id="3.30.50.10">
    <property type="entry name" value="Erythroid Transcription Factor GATA-1, subunit A"/>
    <property type="match status" value="1"/>
</dbReference>
<evidence type="ECO:0000256" key="2">
    <source>
        <dbReference type="ARBA" id="ARBA00022771"/>
    </source>
</evidence>
<dbReference type="GO" id="GO:0043565">
    <property type="term" value="F:sequence-specific DNA binding"/>
    <property type="evidence" value="ECO:0007669"/>
    <property type="project" value="InterPro"/>
</dbReference>
<evidence type="ECO:0000256" key="1">
    <source>
        <dbReference type="ARBA" id="ARBA00022723"/>
    </source>
</evidence>